<gene>
    <name evidence="1" type="ORF">ES676_12020</name>
</gene>
<dbReference type="EMBL" id="VSKM01000013">
    <property type="protein sequence ID" value="TYB71862.1"/>
    <property type="molecule type" value="Genomic_DNA"/>
</dbReference>
<organism evidence="1 2">
    <name type="scientific">Bizionia saleffrena</name>
    <dbReference type="NCBI Taxonomy" id="291189"/>
    <lineage>
        <taxon>Bacteria</taxon>
        <taxon>Pseudomonadati</taxon>
        <taxon>Bacteroidota</taxon>
        <taxon>Flavobacteriia</taxon>
        <taxon>Flavobacteriales</taxon>
        <taxon>Flavobacteriaceae</taxon>
        <taxon>Bizionia</taxon>
    </lineage>
</organism>
<dbReference type="InterPro" id="IPR058512">
    <property type="entry name" value="DUF8199"/>
</dbReference>
<dbReference type="Pfam" id="PF26622">
    <property type="entry name" value="DUF8199"/>
    <property type="match status" value="1"/>
</dbReference>
<accession>A0A8H2LDH0</accession>
<name>A0A8H2LDH0_9FLAO</name>
<dbReference type="AlphaFoldDB" id="A0A8H2LDH0"/>
<protein>
    <recommendedName>
        <fullName evidence="3">Secreted protein</fullName>
    </recommendedName>
</protein>
<keyword evidence="2" id="KW-1185">Reference proteome</keyword>
<sequence length="140" mass="16167">MIYILTKILSFFLAVLILFSTSSFTVDMHYCCNKLVDMSIIGKAKVCQDKDQKKDIPNNQCTTFKEKDCCSNQTIVKEGDDTFKKSNIKVENETLVFINTLFYNYISLFKGQEKNAISFQAYRPPLLFTDIIILNETFLI</sequence>
<dbReference type="NCBIfam" id="NF047658">
    <property type="entry name" value="HYC_CC_PP"/>
    <property type="match status" value="1"/>
</dbReference>
<evidence type="ECO:0008006" key="3">
    <source>
        <dbReference type="Google" id="ProtNLM"/>
    </source>
</evidence>
<evidence type="ECO:0000313" key="2">
    <source>
        <dbReference type="Proteomes" id="UP000323324"/>
    </source>
</evidence>
<comment type="caution">
    <text evidence="1">The sequence shown here is derived from an EMBL/GenBank/DDBJ whole genome shotgun (WGS) entry which is preliminary data.</text>
</comment>
<proteinExistence type="predicted"/>
<reference evidence="1 2" key="1">
    <citation type="submission" date="2019-08" db="EMBL/GenBank/DDBJ databases">
        <title>Genomes of Antarctic Bizionia species.</title>
        <authorList>
            <person name="Bowman J.P."/>
        </authorList>
    </citation>
    <scope>NUCLEOTIDE SEQUENCE [LARGE SCALE GENOMIC DNA]</scope>
    <source>
        <strain evidence="1 2">HFD</strain>
    </source>
</reference>
<dbReference type="Proteomes" id="UP000323324">
    <property type="component" value="Unassembled WGS sequence"/>
</dbReference>
<evidence type="ECO:0000313" key="1">
    <source>
        <dbReference type="EMBL" id="TYB71862.1"/>
    </source>
</evidence>
<dbReference type="InterPro" id="IPR058060">
    <property type="entry name" value="HYC_CC_PP"/>
</dbReference>